<dbReference type="PANTHER" id="PTHR46028">
    <property type="entry name" value="KYNURENINE 3-MONOOXYGENASE"/>
    <property type="match status" value="1"/>
</dbReference>
<dbReference type="PANTHER" id="PTHR46028:SF2">
    <property type="entry name" value="KYNURENINE 3-MONOOXYGENASE"/>
    <property type="match status" value="1"/>
</dbReference>
<proteinExistence type="predicted"/>
<dbReference type="GO" id="GO:0004502">
    <property type="term" value="F:kynurenine 3-monooxygenase activity"/>
    <property type="evidence" value="ECO:0007669"/>
    <property type="project" value="UniProtKB-EC"/>
</dbReference>
<keyword evidence="2" id="KW-0285">Flavoprotein</keyword>
<dbReference type="AlphaFoldDB" id="A0A6J4LCZ7"/>
<evidence type="ECO:0000259" key="7">
    <source>
        <dbReference type="Pfam" id="PF01494"/>
    </source>
</evidence>
<feature type="domain" description="FAD-binding" evidence="7">
    <location>
        <begin position="76"/>
        <end position="329"/>
    </location>
</feature>
<keyword evidence="5 8" id="KW-0560">Oxidoreductase</keyword>
<dbReference type="PRINTS" id="PR00420">
    <property type="entry name" value="RNGMNOXGNASE"/>
</dbReference>
<organism evidence="8">
    <name type="scientific">uncultured Microcoleus sp</name>
    <dbReference type="NCBI Taxonomy" id="259945"/>
    <lineage>
        <taxon>Bacteria</taxon>
        <taxon>Bacillati</taxon>
        <taxon>Cyanobacteriota</taxon>
        <taxon>Cyanophyceae</taxon>
        <taxon>Oscillatoriophycideae</taxon>
        <taxon>Oscillatoriales</taxon>
        <taxon>Microcoleaceae</taxon>
        <taxon>Microcoleus</taxon>
        <taxon>environmental samples</taxon>
    </lineage>
</organism>
<reference evidence="8" key="1">
    <citation type="submission" date="2020-02" db="EMBL/GenBank/DDBJ databases">
        <authorList>
            <person name="Meier V. D."/>
        </authorList>
    </citation>
    <scope>NUCLEOTIDE SEQUENCE</scope>
    <source>
        <strain evidence="8">AVDCRST_MAG84</strain>
    </source>
</reference>
<keyword evidence="3" id="KW-0274">FAD</keyword>
<evidence type="ECO:0000256" key="5">
    <source>
        <dbReference type="ARBA" id="ARBA00023002"/>
    </source>
</evidence>
<comment type="cofactor">
    <cofactor evidence="1">
        <name>FAD</name>
        <dbReference type="ChEBI" id="CHEBI:57692"/>
    </cofactor>
</comment>
<evidence type="ECO:0000256" key="2">
    <source>
        <dbReference type="ARBA" id="ARBA00022630"/>
    </source>
</evidence>
<dbReference type="InterPro" id="IPR002938">
    <property type="entry name" value="FAD-bd"/>
</dbReference>
<name>A0A6J4LCZ7_9CYAN</name>
<evidence type="ECO:0000256" key="4">
    <source>
        <dbReference type="ARBA" id="ARBA00022857"/>
    </source>
</evidence>
<dbReference type="GO" id="GO:0071949">
    <property type="term" value="F:FAD binding"/>
    <property type="evidence" value="ECO:0007669"/>
    <property type="project" value="InterPro"/>
</dbReference>
<dbReference type="EMBL" id="CADCTZ010000259">
    <property type="protein sequence ID" value="CAA9325652.1"/>
    <property type="molecule type" value="Genomic_DNA"/>
</dbReference>
<dbReference type="Pfam" id="PF01494">
    <property type="entry name" value="FAD_binding_3"/>
    <property type="match status" value="1"/>
</dbReference>
<accession>A0A6J4LCZ7</accession>
<evidence type="ECO:0000313" key="8">
    <source>
        <dbReference type="EMBL" id="CAA9325652.1"/>
    </source>
</evidence>
<dbReference type="Gene3D" id="3.50.50.60">
    <property type="entry name" value="FAD/NAD(P)-binding domain"/>
    <property type="match status" value="1"/>
</dbReference>
<dbReference type="GO" id="GO:0070189">
    <property type="term" value="P:kynurenine metabolic process"/>
    <property type="evidence" value="ECO:0007669"/>
    <property type="project" value="TreeGrafter"/>
</dbReference>
<evidence type="ECO:0000256" key="6">
    <source>
        <dbReference type="ARBA" id="ARBA00023033"/>
    </source>
</evidence>
<evidence type="ECO:0000256" key="1">
    <source>
        <dbReference type="ARBA" id="ARBA00001974"/>
    </source>
</evidence>
<sequence>MRRGNYHLDIYERRPDPRLTDVSGNRTFPLSLQERGRKAIRAIVGLEEAIAAQSVFCEGTIIYRKKGKPRRVPRQNPVLTIDRNRLVRILLKQLTETSSPNQVKVHFNCECTAVDGTAKTVMLKPSEGDSFTVHYDLLVGADGARSQIREYLVENAGLPCSQNYVPDAYKSVFLSRLNPSAGVELEPNKIHAWNLNNKTRMLMVPQPGDQLNGVIIFDAQTNPLEGLSTKEEVKAFFEENFPLFGQLMSLEEAEALLKRPVARVLTVRCDRFHEGDSVLLIGDAAHAVSPSIGQGCNSSLEDVLILGQLLEQYGDDWGKVLPQFSQQRVPDAHALQELSNYSFPRTKLLVVEFFLRLTMGRLFHRWFPRLVKPFVFDLVLDTDLSYSQVLSLSQGWIHKVKRSMAQNS</sequence>
<dbReference type="SUPFAM" id="SSF51905">
    <property type="entry name" value="FAD/NAD(P)-binding domain"/>
    <property type="match status" value="1"/>
</dbReference>
<keyword evidence="4" id="KW-0521">NADP</keyword>
<evidence type="ECO:0000256" key="3">
    <source>
        <dbReference type="ARBA" id="ARBA00022827"/>
    </source>
</evidence>
<dbReference type="InterPro" id="IPR036188">
    <property type="entry name" value="FAD/NAD-bd_sf"/>
</dbReference>
<keyword evidence="6 8" id="KW-0503">Monooxygenase</keyword>
<protein>
    <submittedName>
        <fullName evidence="8">Kynurenine 3-monooxygenase</fullName>
        <ecNumber evidence="8">1.14.13.9</ecNumber>
    </submittedName>
</protein>
<gene>
    <name evidence="8" type="ORF">AVDCRST_MAG84-1611</name>
</gene>
<dbReference type="EC" id="1.14.13.9" evidence="8"/>